<evidence type="ECO:0000313" key="2">
    <source>
        <dbReference type="EMBL" id="SER54031.1"/>
    </source>
</evidence>
<feature type="transmembrane region" description="Helical" evidence="1">
    <location>
        <begin position="12"/>
        <end position="30"/>
    </location>
</feature>
<sequence length="52" mass="5908">MQHRIESLDGLKFMCAILIMIYHYIAVFSVDLQGVLKIFGLFGVIGDDIFLC</sequence>
<keyword evidence="1" id="KW-0812">Transmembrane</keyword>
<dbReference type="Proteomes" id="UP000182584">
    <property type="component" value="Unassembled WGS sequence"/>
</dbReference>
<name>A0A1H9Q0P8_BUTFI</name>
<dbReference type="AlphaFoldDB" id="A0A1H9Q0P8"/>
<accession>A0A1H9Q0P8</accession>
<keyword evidence="1" id="KW-0472">Membrane</keyword>
<organism evidence="2 3">
    <name type="scientific">Butyrivibrio fibrisolvens</name>
    <dbReference type="NCBI Taxonomy" id="831"/>
    <lineage>
        <taxon>Bacteria</taxon>
        <taxon>Bacillati</taxon>
        <taxon>Bacillota</taxon>
        <taxon>Clostridia</taxon>
        <taxon>Lachnospirales</taxon>
        <taxon>Lachnospiraceae</taxon>
        <taxon>Butyrivibrio</taxon>
    </lineage>
</organism>
<dbReference type="EMBL" id="FOGJ01000007">
    <property type="protein sequence ID" value="SER54031.1"/>
    <property type="molecule type" value="Genomic_DNA"/>
</dbReference>
<evidence type="ECO:0000313" key="3">
    <source>
        <dbReference type="Proteomes" id="UP000182584"/>
    </source>
</evidence>
<proteinExistence type="predicted"/>
<evidence type="ECO:0000256" key="1">
    <source>
        <dbReference type="SAM" id="Phobius"/>
    </source>
</evidence>
<keyword evidence="1" id="KW-1133">Transmembrane helix</keyword>
<protein>
    <submittedName>
        <fullName evidence="2">Uncharacterized protein</fullName>
    </submittedName>
</protein>
<gene>
    <name evidence="2" type="ORF">SAMN04487884_1073</name>
</gene>
<reference evidence="2 3" key="1">
    <citation type="submission" date="2016-10" db="EMBL/GenBank/DDBJ databases">
        <authorList>
            <person name="de Groot N.N."/>
        </authorList>
    </citation>
    <scope>NUCLEOTIDE SEQUENCE [LARGE SCALE GENOMIC DNA]</scope>
    <source>
        <strain evidence="2 3">AR40</strain>
    </source>
</reference>